<dbReference type="Proteomes" id="UP001147695">
    <property type="component" value="Unassembled WGS sequence"/>
</dbReference>
<gene>
    <name evidence="2" type="ORF">N7452_004443</name>
</gene>
<evidence type="ECO:0000313" key="3">
    <source>
        <dbReference type="Proteomes" id="UP001147695"/>
    </source>
</evidence>
<proteinExistence type="predicted"/>
<reference evidence="2" key="1">
    <citation type="submission" date="2022-12" db="EMBL/GenBank/DDBJ databases">
        <authorList>
            <person name="Petersen C."/>
        </authorList>
    </citation>
    <scope>NUCLEOTIDE SEQUENCE</scope>
    <source>
        <strain evidence="2">IBT 35673</strain>
    </source>
</reference>
<sequence>MEQESWEHEEVFEIEDLIAHQSLGASQLPVLRSSDEDRIITEWHRREVETKIYPRIHHYSWYGRPVFHSVGTPPEESLAVIQAEPKYPTGSAQYRIKSVINRAMKLVDPVLVNIERFNPDLWAGSGSDLMEGVKGRVRKLYSPHGEWMKGGFGGDFAIVDLAVNELWDPLKVLLGNGIHENEPIPTWEDWHIWQKRRISQIQKTGPPRMLTWRPRKSPLSTCQVQPLAERLGSIKLDCVSEKPTSDESTSDESTSDDPNTLALYQGEAPPVPITPSLGDQHLRDSHGPVSPQSSTSTA</sequence>
<name>A0A9W9UFJ2_PENBR</name>
<dbReference type="EMBL" id="JAPZBQ010000003">
    <property type="protein sequence ID" value="KAJ5337715.1"/>
    <property type="molecule type" value="Genomic_DNA"/>
</dbReference>
<organism evidence="2 3">
    <name type="scientific">Penicillium brevicompactum</name>
    <dbReference type="NCBI Taxonomy" id="5074"/>
    <lineage>
        <taxon>Eukaryota</taxon>
        <taxon>Fungi</taxon>
        <taxon>Dikarya</taxon>
        <taxon>Ascomycota</taxon>
        <taxon>Pezizomycotina</taxon>
        <taxon>Eurotiomycetes</taxon>
        <taxon>Eurotiomycetidae</taxon>
        <taxon>Eurotiales</taxon>
        <taxon>Aspergillaceae</taxon>
        <taxon>Penicillium</taxon>
    </lineage>
</organism>
<evidence type="ECO:0000313" key="2">
    <source>
        <dbReference type="EMBL" id="KAJ5337715.1"/>
    </source>
</evidence>
<comment type="caution">
    <text evidence="2">The sequence shown here is derived from an EMBL/GenBank/DDBJ whole genome shotgun (WGS) entry which is preliminary data.</text>
</comment>
<feature type="region of interest" description="Disordered" evidence="1">
    <location>
        <begin position="238"/>
        <end position="298"/>
    </location>
</feature>
<accession>A0A9W9UFJ2</accession>
<dbReference type="AlphaFoldDB" id="A0A9W9UFJ2"/>
<evidence type="ECO:0000256" key="1">
    <source>
        <dbReference type="SAM" id="MobiDB-lite"/>
    </source>
</evidence>
<protein>
    <submittedName>
        <fullName evidence="2">Uncharacterized protein</fullName>
    </submittedName>
</protein>
<reference evidence="2" key="2">
    <citation type="journal article" date="2023" name="IMA Fungus">
        <title>Comparative genomic study of the Penicillium genus elucidates a diverse pangenome and 15 lateral gene transfer events.</title>
        <authorList>
            <person name="Petersen C."/>
            <person name="Sorensen T."/>
            <person name="Nielsen M.R."/>
            <person name="Sondergaard T.E."/>
            <person name="Sorensen J.L."/>
            <person name="Fitzpatrick D.A."/>
            <person name="Frisvad J.C."/>
            <person name="Nielsen K.L."/>
        </authorList>
    </citation>
    <scope>NUCLEOTIDE SEQUENCE</scope>
    <source>
        <strain evidence="2">IBT 35673</strain>
    </source>
</reference>